<dbReference type="Pfam" id="PF00581">
    <property type="entry name" value="Rhodanese"/>
    <property type="match status" value="1"/>
</dbReference>
<gene>
    <name evidence="2" type="ORF">GM51_1975</name>
</gene>
<dbReference type="SMART" id="SM00450">
    <property type="entry name" value="RHOD"/>
    <property type="match status" value="1"/>
</dbReference>
<dbReference type="InterPro" id="IPR001763">
    <property type="entry name" value="Rhodanese-like_dom"/>
</dbReference>
<evidence type="ECO:0000259" key="1">
    <source>
        <dbReference type="PROSITE" id="PS50206"/>
    </source>
</evidence>
<dbReference type="CDD" id="cd00158">
    <property type="entry name" value="RHOD"/>
    <property type="match status" value="1"/>
</dbReference>
<dbReference type="SUPFAM" id="SSF52821">
    <property type="entry name" value="Rhodanese/Cell cycle control phosphatase"/>
    <property type="match status" value="1"/>
</dbReference>
<dbReference type="PANTHER" id="PTHR43031:SF1">
    <property type="entry name" value="PYRIDINE NUCLEOTIDE-DISULPHIDE OXIDOREDUCTASE"/>
    <property type="match status" value="1"/>
</dbReference>
<dbReference type="PROSITE" id="PS51257">
    <property type="entry name" value="PROKAR_LIPOPROTEIN"/>
    <property type="match status" value="1"/>
</dbReference>
<dbReference type="InterPro" id="IPR036873">
    <property type="entry name" value="Rhodanese-like_dom_sf"/>
</dbReference>
<name>A0A094R3M0_9ZZZZ</name>
<dbReference type="Gene3D" id="3.40.250.10">
    <property type="entry name" value="Rhodanese-like domain"/>
    <property type="match status" value="1"/>
</dbReference>
<accession>A0A094R3M0</accession>
<reference evidence="2" key="1">
    <citation type="submission" date="2014-06" db="EMBL/GenBank/DDBJ databases">
        <title>Key roles for freshwater Actinobacteria revealed by deep metagenomic sequencing.</title>
        <authorList>
            <person name="Ghai R."/>
            <person name="Mizuno C.M."/>
            <person name="Picazo A."/>
            <person name="Camacho A."/>
            <person name="Rodriguez-Valera F."/>
        </authorList>
    </citation>
    <scope>NUCLEOTIDE SEQUENCE</scope>
</reference>
<evidence type="ECO:0000313" key="2">
    <source>
        <dbReference type="EMBL" id="KGA21461.1"/>
    </source>
</evidence>
<organism evidence="2">
    <name type="scientific">freshwater metagenome</name>
    <dbReference type="NCBI Taxonomy" id="449393"/>
    <lineage>
        <taxon>unclassified sequences</taxon>
        <taxon>metagenomes</taxon>
        <taxon>ecological metagenomes</taxon>
    </lineage>
</organism>
<feature type="domain" description="Rhodanese" evidence="1">
    <location>
        <begin position="38"/>
        <end position="127"/>
    </location>
</feature>
<sequence length="127" mass="13112">MKKVFAALFASSLFLTGCSSTSASVSNLGATEFLEKAAAQDVVLIDVRTPGEFAEGNIANALNIDVQSSSFDLQIAQLDPTKTYALYCRSGNRSGIAAEKMADAGFTSIYNATVGFTDLAAAGAPTA</sequence>
<comment type="caution">
    <text evidence="2">The sequence shown here is derived from an EMBL/GenBank/DDBJ whole genome shotgun (WGS) entry which is preliminary data.</text>
</comment>
<dbReference type="InterPro" id="IPR050229">
    <property type="entry name" value="GlpE_sulfurtransferase"/>
</dbReference>
<dbReference type="EMBL" id="JNSL01000006">
    <property type="protein sequence ID" value="KGA21461.1"/>
    <property type="molecule type" value="Genomic_DNA"/>
</dbReference>
<dbReference type="AlphaFoldDB" id="A0A094R3M0"/>
<protein>
    <recommendedName>
        <fullName evidence="1">Rhodanese domain-containing protein</fullName>
    </recommendedName>
</protein>
<dbReference type="PROSITE" id="PS50206">
    <property type="entry name" value="RHODANESE_3"/>
    <property type="match status" value="1"/>
</dbReference>
<proteinExistence type="predicted"/>
<dbReference type="PANTHER" id="PTHR43031">
    <property type="entry name" value="FAD-DEPENDENT OXIDOREDUCTASE"/>
    <property type="match status" value="1"/>
</dbReference>